<organism evidence="3 4">
    <name type="scientific">Turicibacter bilis</name>
    <dbReference type="NCBI Taxonomy" id="2735723"/>
    <lineage>
        <taxon>Bacteria</taxon>
        <taxon>Bacillati</taxon>
        <taxon>Bacillota</taxon>
        <taxon>Erysipelotrichia</taxon>
        <taxon>Erysipelotrichales</taxon>
        <taxon>Turicibacteraceae</taxon>
        <taxon>Turicibacter</taxon>
    </lineage>
</organism>
<evidence type="ECO:0000259" key="2">
    <source>
        <dbReference type="Pfam" id="PF13649"/>
    </source>
</evidence>
<dbReference type="EMBL" id="CP071250">
    <property type="protein sequence ID" value="UUF07647.1"/>
    <property type="molecule type" value="Genomic_DNA"/>
</dbReference>
<dbReference type="Pfam" id="PF13649">
    <property type="entry name" value="Methyltransf_25"/>
    <property type="match status" value="1"/>
</dbReference>
<protein>
    <submittedName>
        <fullName evidence="3">Class I SAM-dependent methyltransferase</fullName>
    </submittedName>
</protein>
<keyword evidence="3" id="KW-0489">Methyltransferase</keyword>
<dbReference type="GO" id="GO:0032259">
    <property type="term" value="P:methylation"/>
    <property type="evidence" value="ECO:0007669"/>
    <property type="project" value="UniProtKB-KW"/>
</dbReference>
<dbReference type="CDD" id="cd02440">
    <property type="entry name" value="AdoMet_MTases"/>
    <property type="match status" value="1"/>
</dbReference>
<gene>
    <name evidence="3" type="ORF">J0J70_08395</name>
</gene>
<keyword evidence="1" id="KW-0808">Transferase</keyword>
<evidence type="ECO:0000313" key="3">
    <source>
        <dbReference type="EMBL" id="UUF07647.1"/>
    </source>
</evidence>
<accession>A0A9Q9FEJ9</accession>
<reference evidence="3" key="1">
    <citation type="submission" date="2021-03" db="EMBL/GenBank/DDBJ databases">
        <title>Comparative Genomics and Metabolomics in the genus Turicibacter.</title>
        <authorList>
            <person name="Maki J."/>
            <person name="Looft T."/>
        </authorList>
    </citation>
    <scope>NUCLEOTIDE SEQUENCE</scope>
    <source>
        <strain evidence="3">ISU324</strain>
    </source>
</reference>
<feature type="domain" description="Methyltransferase" evidence="2">
    <location>
        <begin position="41"/>
        <end position="129"/>
    </location>
</feature>
<name>A0A9Q9FEJ9_9FIRM</name>
<dbReference type="AlphaFoldDB" id="A0A9Q9FEJ9"/>
<dbReference type="Proteomes" id="UP001058072">
    <property type="component" value="Chromosome"/>
</dbReference>
<sequence>MTKTLNYYNQCAEVYNETTLNIEFDSKREMLLKYLQPNAHILDLGCGSGRDSKAFLQKGYKVTAVDGSKELCQIASKNIGQDVICQLFNELDAINEFDGVWACASLLHLPTNELKETLKKVEKALKKDGYFYASFKYGDFEGEREGRYFNDFTEVSFNTLLKEFPNLELQEVEVTTDVIPGRENVSWLNVIMKKID</sequence>
<dbReference type="Gene3D" id="3.40.50.150">
    <property type="entry name" value="Vaccinia Virus protein VP39"/>
    <property type="match status" value="1"/>
</dbReference>
<dbReference type="RefSeq" id="WP_212724956.1">
    <property type="nucleotide sequence ID" value="NZ_CP071250.1"/>
</dbReference>
<dbReference type="InterPro" id="IPR029063">
    <property type="entry name" value="SAM-dependent_MTases_sf"/>
</dbReference>
<proteinExistence type="predicted"/>
<dbReference type="GO" id="GO:0008168">
    <property type="term" value="F:methyltransferase activity"/>
    <property type="evidence" value="ECO:0007669"/>
    <property type="project" value="UniProtKB-KW"/>
</dbReference>
<dbReference type="SUPFAM" id="SSF53335">
    <property type="entry name" value="S-adenosyl-L-methionine-dependent methyltransferases"/>
    <property type="match status" value="1"/>
</dbReference>
<evidence type="ECO:0000256" key="1">
    <source>
        <dbReference type="ARBA" id="ARBA00022679"/>
    </source>
</evidence>
<dbReference type="InterPro" id="IPR041698">
    <property type="entry name" value="Methyltransf_25"/>
</dbReference>
<dbReference type="PANTHER" id="PTHR43861">
    <property type="entry name" value="TRANS-ACONITATE 2-METHYLTRANSFERASE-RELATED"/>
    <property type="match status" value="1"/>
</dbReference>
<evidence type="ECO:0000313" key="4">
    <source>
        <dbReference type="Proteomes" id="UP001058072"/>
    </source>
</evidence>